<name>A0A178Y9T8_9HYPH</name>
<organism evidence="1 2">
    <name type="scientific">Sinorhizobium glycinis</name>
    <dbReference type="NCBI Taxonomy" id="1472378"/>
    <lineage>
        <taxon>Bacteria</taxon>
        <taxon>Pseudomonadati</taxon>
        <taxon>Pseudomonadota</taxon>
        <taxon>Alphaproteobacteria</taxon>
        <taxon>Hyphomicrobiales</taxon>
        <taxon>Rhizobiaceae</taxon>
        <taxon>Sinorhizobium/Ensifer group</taxon>
        <taxon>Sinorhizobium</taxon>
    </lineage>
</organism>
<dbReference type="AlphaFoldDB" id="A0A178Y9T8"/>
<comment type="caution">
    <text evidence="1">The sequence shown here is derived from an EMBL/GenBank/DDBJ whole genome shotgun (WGS) entry which is preliminary data.</text>
</comment>
<dbReference type="GeneID" id="48977643"/>
<gene>
    <name evidence="1" type="ORF">AU381_21160</name>
</gene>
<dbReference type="EMBL" id="LPUX01000042">
    <property type="protein sequence ID" value="OAP44248.1"/>
    <property type="molecule type" value="Genomic_DNA"/>
</dbReference>
<reference evidence="1 2" key="1">
    <citation type="journal article" date="2016" name="Int. J. Syst. Evol. Microbiol.">
        <title>Ensifer glycinis sp. nov., an novel rhizobial species associated with Glycine spp.</title>
        <authorList>
            <person name="Yan H."/>
            <person name="Yan J."/>
            <person name="Sui X.H."/>
            <person name="Wang E.T."/>
            <person name="Chen W.X."/>
            <person name="Zhang X.X."/>
            <person name="Chen W.F."/>
        </authorList>
    </citation>
    <scope>NUCLEOTIDE SEQUENCE [LARGE SCALE GENOMIC DNA]</scope>
    <source>
        <strain evidence="1 2">CCBAU 23380</strain>
    </source>
</reference>
<accession>A0A178Y9T8</accession>
<evidence type="ECO:0000313" key="2">
    <source>
        <dbReference type="Proteomes" id="UP000094025"/>
    </source>
</evidence>
<protein>
    <submittedName>
        <fullName evidence="1">Uncharacterized protein</fullName>
    </submittedName>
</protein>
<dbReference type="Proteomes" id="UP000094025">
    <property type="component" value="Unassembled WGS sequence"/>
</dbReference>
<dbReference type="OrthoDB" id="8279599at2"/>
<sequence length="139" mass="14568">MAGLGQVAFGCEGGIDTCTAAQNALAVFFDLGPKVGSVGGNLKSNSGRFILESMPRDSAPAWYAIIRDFDADVPWRLKAFHTTAGLALEPSVRSVYEGFGVLLTTGQSRIDGTPSVSLPIGSSPETEAITAIHAPKWRG</sequence>
<proteinExistence type="predicted"/>
<keyword evidence="2" id="KW-1185">Reference proteome</keyword>
<evidence type="ECO:0000313" key="1">
    <source>
        <dbReference type="EMBL" id="OAP44248.1"/>
    </source>
</evidence>
<dbReference type="RefSeq" id="WP_034859525.1">
    <property type="nucleotide sequence ID" value="NZ_LPUX01000042.1"/>
</dbReference>